<evidence type="ECO:0000313" key="1">
    <source>
        <dbReference type="EMBL" id="KAI0063368.1"/>
    </source>
</evidence>
<accession>A0ACB8T5G8</accession>
<gene>
    <name evidence="1" type="ORF">BV25DRAFT_1899351</name>
</gene>
<comment type="caution">
    <text evidence="1">The sequence shown here is derived from an EMBL/GenBank/DDBJ whole genome shotgun (WGS) entry which is preliminary data.</text>
</comment>
<organism evidence="1 2">
    <name type="scientific">Artomyces pyxidatus</name>
    <dbReference type="NCBI Taxonomy" id="48021"/>
    <lineage>
        <taxon>Eukaryota</taxon>
        <taxon>Fungi</taxon>
        <taxon>Dikarya</taxon>
        <taxon>Basidiomycota</taxon>
        <taxon>Agaricomycotina</taxon>
        <taxon>Agaricomycetes</taxon>
        <taxon>Russulales</taxon>
        <taxon>Auriscalpiaceae</taxon>
        <taxon>Artomyces</taxon>
    </lineage>
</organism>
<reference evidence="1" key="2">
    <citation type="journal article" date="2022" name="New Phytol.">
        <title>Evolutionary transition to the ectomycorrhizal habit in the genomes of a hyperdiverse lineage of mushroom-forming fungi.</title>
        <authorList>
            <person name="Looney B."/>
            <person name="Miyauchi S."/>
            <person name="Morin E."/>
            <person name="Drula E."/>
            <person name="Courty P.E."/>
            <person name="Kohler A."/>
            <person name="Kuo A."/>
            <person name="LaButti K."/>
            <person name="Pangilinan J."/>
            <person name="Lipzen A."/>
            <person name="Riley R."/>
            <person name="Andreopoulos W."/>
            <person name="He G."/>
            <person name="Johnson J."/>
            <person name="Nolan M."/>
            <person name="Tritt A."/>
            <person name="Barry K.W."/>
            <person name="Grigoriev I.V."/>
            <person name="Nagy L.G."/>
            <person name="Hibbett D."/>
            <person name="Henrissat B."/>
            <person name="Matheny P.B."/>
            <person name="Labbe J."/>
            <person name="Martin F.M."/>
        </authorList>
    </citation>
    <scope>NUCLEOTIDE SEQUENCE</scope>
    <source>
        <strain evidence="1">HHB10654</strain>
    </source>
</reference>
<evidence type="ECO:0000313" key="2">
    <source>
        <dbReference type="Proteomes" id="UP000814140"/>
    </source>
</evidence>
<keyword evidence="2" id="KW-1185">Reference proteome</keyword>
<reference evidence="1" key="1">
    <citation type="submission" date="2021-03" db="EMBL/GenBank/DDBJ databases">
        <authorList>
            <consortium name="DOE Joint Genome Institute"/>
            <person name="Ahrendt S."/>
            <person name="Looney B.P."/>
            <person name="Miyauchi S."/>
            <person name="Morin E."/>
            <person name="Drula E."/>
            <person name="Courty P.E."/>
            <person name="Chicoki N."/>
            <person name="Fauchery L."/>
            <person name="Kohler A."/>
            <person name="Kuo A."/>
            <person name="Labutti K."/>
            <person name="Pangilinan J."/>
            <person name="Lipzen A."/>
            <person name="Riley R."/>
            <person name="Andreopoulos W."/>
            <person name="He G."/>
            <person name="Johnson J."/>
            <person name="Barry K.W."/>
            <person name="Grigoriev I.V."/>
            <person name="Nagy L."/>
            <person name="Hibbett D."/>
            <person name="Henrissat B."/>
            <person name="Matheny P.B."/>
            <person name="Labbe J."/>
            <person name="Martin F."/>
        </authorList>
    </citation>
    <scope>NUCLEOTIDE SEQUENCE</scope>
    <source>
        <strain evidence="1">HHB10654</strain>
    </source>
</reference>
<dbReference type="EMBL" id="MU277203">
    <property type="protein sequence ID" value="KAI0063368.1"/>
    <property type="molecule type" value="Genomic_DNA"/>
</dbReference>
<dbReference type="Proteomes" id="UP000814140">
    <property type="component" value="Unassembled WGS sequence"/>
</dbReference>
<proteinExistence type="predicted"/>
<name>A0ACB8T5G8_9AGAM</name>
<protein>
    <submittedName>
        <fullName evidence="1">Uncharacterized protein</fullName>
    </submittedName>
</protein>
<sequence length="339" mass="38420">MVNWQDPTIVLKQLESLVKLIHVVDGIYIWEFISSLDYEWSIIRGRRQWRWTIWLYVGCRLLTFAEVLSDLTGFNVTHPINCEVWLIFLLVFAYGASSLALSLYSLRSVAIWQKNRFVVALVAFVWATNVGFWIRSVAQARAGWSPSTNSCALYNTDKALDSNLTALVTDGLILVLIASGLFHKSAGQGQLLRLLQREGLLWLLLATVVQLLPVIFLAMNLNEPMNMMFQTPSLICSTIGATRIYRHLSSVGSGNVLEYWESTRNEQTGEIRFRRQTHYMSHEREIDDPDVTSNSTAVMGIKRFVERFEAREIRLEDGDVEVDEGSVVGSVGPEAKRGL</sequence>